<dbReference type="PATRIC" id="fig|1608994.3.peg.3670"/>
<sequence>MSISDTPFDYDQYATARLSLAALIQEDFAEAIAHVRKCDHLILASTENLGSVEALSAAVHAHSLYLAACDLARSGHFSAMFPLMRTAMESAVYGYLFNTEEGLIDKWRNRHVTTECFNESKQAFTRAMTRFRTSIQKHDQHSGDTPYTELLMSLYDAAIDYGAHPNPIALTNNMSVSVEDNQIKFSYDYLRTDLVGIRQGFFACFDYGMAIAVINHFSRMVIDPTLPGLDATFVQFYRETNAVSDKLHGEPIGFKNRYYDRINTFVPTPV</sequence>
<dbReference type="AlphaFoldDB" id="A0A0J6IM77"/>
<dbReference type="Proteomes" id="UP000036325">
    <property type="component" value="Unassembled WGS sequence"/>
</dbReference>
<proteinExistence type="predicted"/>
<dbReference type="OrthoDB" id="6918560at2"/>
<reference evidence="1 2" key="1">
    <citation type="submission" date="2015-02" db="EMBL/GenBank/DDBJ databases">
        <title>Pseudomonas helleri sp. nov. and Pseudomonas weihenstephanensis sp. nov., isolated from raw cows milk.</title>
        <authorList>
            <person name="von Neubeck M."/>
            <person name="Huptas C."/>
            <person name="Wenning M."/>
            <person name="Scherer S."/>
        </authorList>
    </citation>
    <scope>NUCLEOTIDE SEQUENCE [LARGE SCALE GENOMIC DNA]</scope>
    <source>
        <strain evidence="1 2">DSM 29166</strain>
    </source>
</reference>
<dbReference type="EMBL" id="JYLF01000005">
    <property type="protein sequence ID" value="KMN13358.1"/>
    <property type="molecule type" value="Genomic_DNA"/>
</dbReference>
<evidence type="ECO:0000313" key="2">
    <source>
        <dbReference type="Proteomes" id="UP000036325"/>
    </source>
</evidence>
<protein>
    <submittedName>
        <fullName evidence="1">Uncharacterized protein</fullName>
    </submittedName>
</protein>
<name>A0A0J6IM77_9PSED</name>
<organism evidence="1 2">
    <name type="scientific">Pseudomonas weihenstephanensis</name>
    <dbReference type="NCBI Taxonomy" id="1608994"/>
    <lineage>
        <taxon>Bacteria</taxon>
        <taxon>Pseudomonadati</taxon>
        <taxon>Pseudomonadota</taxon>
        <taxon>Gammaproteobacteria</taxon>
        <taxon>Pseudomonadales</taxon>
        <taxon>Pseudomonadaceae</taxon>
        <taxon>Pseudomonas</taxon>
    </lineage>
</organism>
<dbReference type="STRING" id="1608994.TU86_14990"/>
<evidence type="ECO:0000313" key="1">
    <source>
        <dbReference type="EMBL" id="KMN13358.1"/>
    </source>
</evidence>
<dbReference type="RefSeq" id="WP_048365083.1">
    <property type="nucleotide sequence ID" value="NZ_JYLF01000005.1"/>
</dbReference>
<accession>A0A0J6IM77</accession>
<gene>
    <name evidence="1" type="ORF">TU86_14990</name>
</gene>
<comment type="caution">
    <text evidence="1">The sequence shown here is derived from an EMBL/GenBank/DDBJ whole genome shotgun (WGS) entry which is preliminary data.</text>
</comment>